<dbReference type="OrthoDB" id="9805356at2"/>
<dbReference type="Gene3D" id="2.60.120.10">
    <property type="entry name" value="Jelly Rolls"/>
    <property type="match status" value="1"/>
</dbReference>
<feature type="domain" description="HTH cro/C1-type" evidence="3">
    <location>
        <begin position="40"/>
        <end position="94"/>
    </location>
</feature>
<dbReference type="PROSITE" id="PS50943">
    <property type="entry name" value="HTH_CROC1"/>
    <property type="match status" value="1"/>
</dbReference>
<dbReference type="GO" id="GO:0005829">
    <property type="term" value="C:cytosol"/>
    <property type="evidence" value="ECO:0007669"/>
    <property type="project" value="TreeGrafter"/>
</dbReference>
<evidence type="ECO:0000259" key="3">
    <source>
        <dbReference type="PROSITE" id="PS50943"/>
    </source>
</evidence>
<comment type="caution">
    <text evidence="4">The sequence shown here is derived from an EMBL/GenBank/DDBJ whole genome shotgun (WGS) entry which is preliminary data.</text>
</comment>
<dbReference type="Pfam" id="PF01381">
    <property type="entry name" value="HTH_3"/>
    <property type="match status" value="1"/>
</dbReference>
<dbReference type="InterPro" id="IPR010982">
    <property type="entry name" value="Lambda_DNA-bd_dom_sf"/>
</dbReference>
<dbReference type="InterPro" id="IPR014710">
    <property type="entry name" value="RmlC-like_jellyroll"/>
</dbReference>
<dbReference type="PANTHER" id="PTHR46797:SF1">
    <property type="entry name" value="METHYLPHOSPHONATE SYNTHASE"/>
    <property type="match status" value="1"/>
</dbReference>
<dbReference type="CDD" id="cd02209">
    <property type="entry name" value="cupin_XRE_C"/>
    <property type="match status" value="1"/>
</dbReference>
<sequence>MTEPPVTSSGKARPEETLETGSSAPHVAERTLEEAIGAQIRMHRKRLDITGGELAAAAGLSTGMLSKIENGQISPSLSTLQSLARALNQPLSSFFTPFEEHHDCSFVKAGRGVNIERRGTKAGHHYQLLGHSLGKDVMVEPYLITLSEEARPYASFQHAGIELIYMLTGKVLYRHADRSYALEPGDTLFFDAGAPHGPEELTQLPMTYLSIIIYPLD</sequence>
<dbReference type="InterPro" id="IPR050807">
    <property type="entry name" value="TransReg_Diox_bact_type"/>
</dbReference>
<proteinExistence type="predicted"/>
<accession>A0A2J7TE94</accession>
<dbReference type="GO" id="GO:0003677">
    <property type="term" value="F:DNA binding"/>
    <property type="evidence" value="ECO:0007669"/>
    <property type="project" value="UniProtKB-KW"/>
</dbReference>
<name>A0A2J7TE94_METSI</name>
<dbReference type="SMART" id="SM00530">
    <property type="entry name" value="HTH_XRE"/>
    <property type="match status" value="1"/>
</dbReference>
<dbReference type="Proteomes" id="UP000236286">
    <property type="component" value="Unassembled WGS sequence"/>
</dbReference>
<feature type="region of interest" description="Disordered" evidence="2">
    <location>
        <begin position="1"/>
        <end position="26"/>
    </location>
</feature>
<organism evidence="4 5">
    <name type="scientific">Methylocella silvestris</name>
    <dbReference type="NCBI Taxonomy" id="199596"/>
    <lineage>
        <taxon>Bacteria</taxon>
        <taxon>Pseudomonadati</taxon>
        <taxon>Pseudomonadota</taxon>
        <taxon>Alphaproteobacteria</taxon>
        <taxon>Hyphomicrobiales</taxon>
        <taxon>Beijerinckiaceae</taxon>
        <taxon>Methylocella</taxon>
    </lineage>
</organism>
<dbReference type="SUPFAM" id="SSF47413">
    <property type="entry name" value="lambda repressor-like DNA-binding domains"/>
    <property type="match status" value="1"/>
</dbReference>
<dbReference type="GO" id="GO:0003700">
    <property type="term" value="F:DNA-binding transcription factor activity"/>
    <property type="evidence" value="ECO:0007669"/>
    <property type="project" value="TreeGrafter"/>
</dbReference>
<dbReference type="InterPro" id="IPR013096">
    <property type="entry name" value="Cupin_2"/>
</dbReference>
<feature type="compositionally biased region" description="Polar residues" evidence="2">
    <location>
        <begin position="1"/>
        <end position="10"/>
    </location>
</feature>
<evidence type="ECO:0000256" key="1">
    <source>
        <dbReference type="ARBA" id="ARBA00023125"/>
    </source>
</evidence>
<keyword evidence="1" id="KW-0238">DNA-binding</keyword>
<dbReference type="PANTHER" id="PTHR46797">
    <property type="entry name" value="HTH-TYPE TRANSCRIPTIONAL REGULATOR"/>
    <property type="match status" value="1"/>
</dbReference>
<reference evidence="4 5" key="1">
    <citation type="submission" date="2017-10" db="EMBL/GenBank/DDBJ databases">
        <title>Genome announcement of Methylocella silvestris TVC from permafrost.</title>
        <authorList>
            <person name="Wang J."/>
            <person name="Geng K."/>
            <person name="Ul-Haque F."/>
            <person name="Crombie A.T."/>
            <person name="Street L.E."/>
            <person name="Wookey P.A."/>
            <person name="Murrell J.C."/>
            <person name="Pratscher J."/>
        </authorList>
    </citation>
    <scope>NUCLEOTIDE SEQUENCE [LARGE SCALE GENOMIC DNA]</scope>
    <source>
        <strain evidence="4 5">TVC</strain>
    </source>
</reference>
<dbReference type="RefSeq" id="WP_102844666.1">
    <property type="nucleotide sequence ID" value="NZ_PDZR01000020.1"/>
</dbReference>
<dbReference type="AlphaFoldDB" id="A0A2J7TE94"/>
<evidence type="ECO:0000256" key="2">
    <source>
        <dbReference type="SAM" id="MobiDB-lite"/>
    </source>
</evidence>
<dbReference type="InterPro" id="IPR011051">
    <property type="entry name" value="RmlC_Cupin_sf"/>
</dbReference>
<dbReference type="EMBL" id="PDZR01000020">
    <property type="protein sequence ID" value="PNG25080.1"/>
    <property type="molecule type" value="Genomic_DNA"/>
</dbReference>
<dbReference type="SUPFAM" id="SSF51182">
    <property type="entry name" value="RmlC-like cupins"/>
    <property type="match status" value="1"/>
</dbReference>
<dbReference type="Pfam" id="PF07883">
    <property type="entry name" value="Cupin_2"/>
    <property type="match status" value="1"/>
</dbReference>
<gene>
    <name evidence="4" type="ORF">CR492_15405</name>
</gene>
<dbReference type="InterPro" id="IPR001387">
    <property type="entry name" value="Cro/C1-type_HTH"/>
</dbReference>
<evidence type="ECO:0000313" key="4">
    <source>
        <dbReference type="EMBL" id="PNG25080.1"/>
    </source>
</evidence>
<evidence type="ECO:0000313" key="5">
    <source>
        <dbReference type="Proteomes" id="UP000236286"/>
    </source>
</evidence>
<dbReference type="Gene3D" id="1.10.260.40">
    <property type="entry name" value="lambda repressor-like DNA-binding domains"/>
    <property type="match status" value="1"/>
</dbReference>
<protein>
    <submittedName>
        <fullName evidence="4">XRE family transcriptional regulator</fullName>
    </submittedName>
</protein>
<dbReference type="CDD" id="cd00093">
    <property type="entry name" value="HTH_XRE"/>
    <property type="match status" value="1"/>
</dbReference>